<reference evidence="1 2" key="1">
    <citation type="submission" date="2016-02" db="EMBL/GenBank/DDBJ databases">
        <title>Complete genome sequence of Halocynthiibacter arcticus PAMC 20958t from arctic marine sediment.</title>
        <authorList>
            <person name="Lee Y.M."/>
            <person name="Baek K."/>
            <person name="Lee H.K."/>
            <person name="Shin S.C."/>
        </authorList>
    </citation>
    <scope>NUCLEOTIDE SEQUENCE [LARGE SCALE GENOMIC DNA]</scope>
    <source>
        <strain evidence="1">PAMC 20958</strain>
    </source>
</reference>
<protein>
    <submittedName>
        <fullName evidence="1">Uncharacterized protein</fullName>
    </submittedName>
</protein>
<dbReference type="EMBL" id="CP014327">
    <property type="protein sequence ID" value="AML53373.1"/>
    <property type="molecule type" value="Genomic_DNA"/>
</dbReference>
<gene>
    <name evidence="1" type="ORF">RC74_20830</name>
</gene>
<evidence type="ECO:0000313" key="2">
    <source>
        <dbReference type="Proteomes" id="UP000070371"/>
    </source>
</evidence>
<dbReference type="KEGG" id="hat:RC74_20830"/>
<evidence type="ECO:0000313" key="1">
    <source>
        <dbReference type="EMBL" id="AML53373.1"/>
    </source>
</evidence>
<sequence>MSAEDIHIKDNKMRVIFAVIAAGILSLIMPNFAAAQEATGQITTQIDGKDFVFTIISQADAALGLDDADAKSAFAPQSEQFAGIVSLALWATEETSGIPLMLNIFHRVSGEPTEVDQFFSGFLFYAEGGEEWGWVADLSQDGSTISVERYVETETSATVAGQFSTTAYYEAADQDEPDLSRSISISGRFEAVLPRIDTH</sequence>
<organism evidence="1 2">
    <name type="scientific">Falsihalocynthiibacter arcticus</name>
    <dbReference type="NCBI Taxonomy" id="1579316"/>
    <lineage>
        <taxon>Bacteria</taxon>
        <taxon>Pseudomonadati</taxon>
        <taxon>Pseudomonadota</taxon>
        <taxon>Alphaproteobacteria</taxon>
        <taxon>Rhodobacterales</taxon>
        <taxon>Roseobacteraceae</taxon>
        <taxon>Falsihalocynthiibacter</taxon>
    </lineage>
</organism>
<dbReference type="AlphaFoldDB" id="A0A126V525"/>
<name>A0A126V525_9RHOB</name>
<proteinExistence type="predicted"/>
<dbReference type="STRING" id="1579316.RC74_20830"/>
<dbReference type="Proteomes" id="UP000070371">
    <property type="component" value="Chromosome"/>
</dbReference>
<accession>A0A126V525</accession>
<keyword evidence="2" id="KW-1185">Reference proteome</keyword>